<reference evidence="1" key="1">
    <citation type="journal article" date="2018" name="Genome Biol.">
        <title>SKESA: strategic k-mer extension for scrupulous assemblies.</title>
        <authorList>
            <person name="Souvorov A."/>
            <person name="Agarwala R."/>
            <person name="Lipman D.J."/>
        </authorList>
    </citation>
    <scope>NUCLEOTIDE SEQUENCE</scope>
    <source>
        <strain evidence="1">MA.S/20050497</strain>
    </source>
</reference>
<feature type="non-terminal residue" evidence="1">
    <location>
        <position position="1"/>
    </location>
</feature>
<proteinExistence type="predicted"/>
<accession>A0A761QD95</accession>
<protein>
    <submittedName>
        <fullName evidence="1">LexA family transcriptional regulator</fullName>
    </submittedName>
</protein>
<dbReference type="EMBL" id="DAAXYS010000009">
    <property type="protein sequence ID" value="HAG3146745.1"/>
    <property type="molecule type" value="Genomic_DNA"/>
</dbReference>
<comment type="caution">
    <text evidence="1">The sequence shown here is derived from an EMBL/GenBank/DDBJ whole genome shotgun (WGS) entry which is preliminary data.</text>
</comment>
<sequence>YNSSHAIFGVITYIINDARNAEFDDCPVM</sequence>
<organism evidence="1">
    <name type="scientific">Salmonella enterica</name>
    <name type="common">Salmonella choleraesuis</name>
    <dbReference type="NCBI Taxonomy" id="28901"/>
    <lineage>
        <taxon>Bacteria</taxon>
        <taxon>Pseudomonadati</taxon>
        <taxon>Pseudomonadota</taxon>
        <taxon>Gammaproteobacteria</taxon>
        <taxon>Enterobacterales</taxon>
        <taxon>Enterobacteriaceae</taxon>
        <taxon>Salmonella</taxon>
    </lineage>
</organism>
<dbReference type="AlphaFoldDB" id="A0A761QD95"/>
<gene>
    <name evidence="1" type="ORF">G8Z18_001273</name>
</gene>
<name>A0A761QD95_SALER</name>
<evidence type="ECO:0000313" key="1">
    <source>
        <dbReference type="EMBL" id="HAG3146745.1"/>
    </source>
</evidence>
<reference evidence="1" key="2">
    <citation type="submission" date="2020-02" db="EMBL/GenBank/DDBJ databases">
        <authorList>
            <consortium name="NCBI Pathogen Detection Project"/>
        </authorList>
    </citation>
    <scope>NUCLEOTIDE SEQUENCE</scope>
    <source>
        <strain evidence="1">MA.S/20050497</strain>
    </source>
</reference>